<keyword evidence="3" id="KW-0732">Signal</keyword>
<feature type="compositionally biased region" description="Pro residues" evidence="1">
    <location>
        <begin position="408"/>
        <end position="418"/>
    </location>
</feature>
<dbReference type="Proteomes" id="UP001140094">
    <property type="component" value="Unassembled WGS sequence"/>
</dbReference>
<feature type="chain" id="PRO_5040966623" description="Peptidase S1 domain-containing protein" evidence="3">
    <location>
        <begin position="24"/>
        <end position="450"/>
    </location>
</feature>
<evidence type="ECO:0008006" key="6">
    <source>
        <dbReference type="Google" id="ProtNLM"/>
    </source>
</evidence>
<feature type="signal peptide" evidence="3">
    <location>
        <begin position="1"/>
        <end position="23"/>
    </location>
</feature>
<feature type="compositionally biased region" description="Polar residues" evidence="1">
    <location>
        <begin position="424"/>
        <end position="439"/>
    </location>
</feature>
<dbReference type="Gene3D" id="2.40.10.10">
    <property type="entry name" value="Trypsin-like serine proteases"/>
    <property type="match status" value="1"/>
</dbReference>
<name>A0A9W8LUZ9_9FUNG</name>
<gene>
    <name evidence="4" type="ORF">H4R20_002117</name>
</gene>
<evidence type="ECO:0000256" key="2">
    <source>
        <dbReference type="SAM" id="Phobius"/>
    </source>
</evidence>
<dbReference type="InterPro" id="IPR043504">
    <property type="entry name" value="Peptidase_S1_PA_chymotrypsin"/>
</dbReference>
<keyword evidence="2" id="KW-0812">Transmembrane</keyword>
<dbReference type="SUPFAM" id="SSF50494">
    <property type="entry name" value="Trypsin-like serine proteases"/>
    <property type="match status" value="1"/>
</dbReference>
<keyword evidence="2" id="KW-0472">Membrane</keyword>
<reference evidence="4" key="1">
    <citation type="submission" date="2022-07" db="EMBL/GenBank/DDBJ databases">
        <title>Phylogenomic reconstructions and comparative analyses of Kickxellomycotina fungi.</title>
        <authorList>
            <person name="Reynolds N.K."/>
            <person name="Stajich J.E."/>
            <person name="Barry K."/>
            <person name="Grigoriev I.V."/>
            <person name="Crous P."/>
            <person name="Smith M.E."/>
        </authorList>
    </citation>
    <scope>NUCLEOTIDE SEQUENCE</scope>
    <source>
        <strain evidence="4">NRRL 1565</strain>
    </source>
</reference>
<feature type="transmembrane region" description="Helical" evidence="2">
    <location>
        <begin position="353"/>
        <end position="374"/>
    </location>
</feature>
<evidence type="ECO:0000313" key="4">
    <source>
        <dbReference type="EMBL" id="KAJ2805376.1"/>
    </source>
</evidence>
<dbReference type="InterPro" id="IPR009003">
    <property type="entry name" value="Peptidase_S1_PA"/>
</dbReference>
<evidence type="ECO:0000256" key="3">
    <source>
        <dbReference type="SAM" id="SignalP"/>
    </source>
</evidence>
<dbReference type="EMBL" id="JANBUO010000295">
    <property type="protein sequence ID" value="KAJ2805376.1"/>
    <property type="molecule type" value="Genomic_DNA"/>
</dbReference>
<feature type="region of interest" description="Disordered" evidence="1">
    <location>
        <begin position="404"/>
        <end position="450"/>
    </location>
</feature>
<evidence type="ECO:0000256" key="1">
    <source>
        <dbReference type="SAM" id="MobiDB-lite"/>
    </source>
</evidence>
<sequence length="450" mass="49213">MVRCRLDTLTFLVTILSTAVVNSIPTPPQRLVVRDETTDRLSERKGGVFFKDGQQTACGMAFLTNNAALVTADCFDFVGGKVDRSTIYRVYTSRAFTKTTEGFDLRDIIVHPDYNPETKANNVAAVTYNLGEKLTWEMDTAIDPGTWEARVYAQRHIKNMTGLIWDYPEYTTEDKIEQDDTCSDLSPIYGENTDKFACTSILATPLMKNSTACKIPYPILYAQMGDKLYQAGLYSHSVVKGGDNLCDNDEVRSYYTLIGNYLAFAEAALNKKFTYHSNDNSSTPQSDSNYSMKNAPRIVVDGTVMLSGDFYNPKAVVIVSATSADGASIITGTEVKGESAAGDSSGTSKKTTIIAAVCGTIGTLILVASIFFGIRWYRGHVSKVHDPYQAPSAQNVLDEMFVNADGSRPPPAYKPPGEAPAEEIQNTDAISDSSPTSPRYSGLNFPREKA</sequence>
<evidence type="ECO:0000313" key="5">
    <source>
        <dbReference type="Proteomes" id="UP001140094"/>
    </source>
</evidence>
<organism evidence="4 5">
    <name type="scientific">Coemansia guatemalensis</name>
    <dbReference type="NCBI Taxonomy" id="2761395"/>
    <lineage>
        <taxon>Eukaryota</taxon>
        <taxon>Fungi</taxon>
        <taxon>Fungi incertae sedis</taxon>
        <taxon>Zoopagomycota</taxon>
        <taxon>Kickxellomycotina</taxon>
        <taxon>Kickxellomycetes</taxon>
        <taxon>Kickxellales</taxon>
        <taxon>Kickxellaceae</taxon>
        <taxon>Coemansia</taxon>
    </lineage>
</organism>
<keyword evidence="2" id="KW-1133">Transmembrane helix</keyword>
<proteinExistence type="predicted"/>
<keyword evidence="5" id="KW-1185">Reference proteome</keyword>
<dbReference type="OrthoDB" id="6380398at2759"/>
<accession>A0A9W8LUZ9</accession>
<comment type="caution">
    <text evidence="4">The sequence shown here is derived from an EMBL/GenBank/DDBJ whole genome shotgun (WGS) entry which is preliminary data.</text>
</comment>
<protein>
    <recommendedName>
        <fullName evidence="6">Peptidase S1 domain-containing protein</fullName>
    </recommendedName>
</protein>
<dbReference type="AlphaFoldDB" id="A0A9W8LUZ9"/>